<feature type="transmembrane region" description="Helical" evidence="1">
    <location>
        <begin position="288"/>
        <end position="309"/>
    </location>
</feature>
<gene>
    <name evidence="2" type="ORF">PFMG_00416</name>
</gene>
<reference evidence="3" key="2">
    <citation type="submission" date="2015-07" db="EMBL/GenBank/DDBJ databases">
        <title>The genome sequence of Plasmodium falciparum IGH-CR14.</title>
        <authorList>
            <consortium name="The Broad Institute Genome Sequencing Platform"/>
            <person name="Volkman S.K."/>
            <person name="Neafsey D.E."/>
            <person name="Dash A.P."/>
            <person name="Chitnis C.E."/>
            <person name="Hartl D.L."/>
            <person name="Young S.K."/>
            <person name="Kodira C.D."/>
            <person name="Zeng Q."/>
            <person name="Koehrsen M."/>
            <person name="Godfrey P."/>
            <person name="Alvarado L."/>
            <person name="Berlin A."/>
            <person name="Borenstein D."/>
            <person name="Chen Z."/>
            <person name="Engels R."/>
            <person name="Freedman E."/>
            <person name="Gellesch M."/>
            <person name="Goldberg J."/>
            <person name="Griggs A."/>
            <person name="Gujja S."/>
            <person name="Heiman D."/>
            <person name="Hepburn T."/>
            <person name="Howarth C."/>
            <person name="Jen D."/>
            <person name="Larson L."/>
            <person name="Lewis B."/>
            <person name="Mehta T."/>
            <person name="Park D."/>
            <person name="Pearson M."/>
            <person name="Roberts A."/>
            <person name="Saif S."/>
            <person name="Shea T."/>
            <person name="Shenoy N."/>
            <person name="Sisk P."/>
            <person name="Stolte C."/>
            <person name="Sykes S."/>
            <person name="Walk T."/>
            <person name="White J."/>
            <person name="Yandava C."/>
            <person name="Wirth D.F."/>
            <person name="Nusbaum C."/>
            <person name="Birren B."/>
        </authorList>
    </citation>
    <scope>NUCLEOTIDE SEQUENCE [LARGE SCALE GENOMIC DNA]</scope>
    <source>
        <strain evidence="3">IGH-CR14</strain>
    </source>
</reference>
<evidence type="ECO:0000313" key="3">
    <source>
        <dbReference type="Proteomes" id="UP000054562"/>
    </source>
</evidence>
<sequence length="329" mass="35968">MVAANNKNKPYITAHTPTTTSRLLSECDLYVSNYDNNPDMKSVKENFDRQTSQRFEEYEERMKTNRQKSKEQCEKDIQKIILKDKMEKSLEEKVEKVCLRCGFGLGGVAASVGLIGGVTVNELKKGALLAATEIAMTEGTAQGAAAGEAAGFAKFIELVKSTFNIQNIAGKALDSVYTVTNYTDVSLVTGSIYSQYEGSKCIGLGTIAETDISFCSTITKLGHVPGYVTGNTNSITAVIGSNVKKIVADATTATVEFTKTATKAATDTITKQKTSEITATYMIYQSTIIASVVAILVIVLVMVIIYLTLRYRRKKKMNKKKQYTKLLNQ</sequence>
<reference evidence="3" key="1">
    <citation type="submission" date="2015-07" db="EMBL/GenBank/DDBJ databases">
        <title>Annotation of Plasmodium falciparum IGH-CR14.</title>
        <authorList>
            <consortium name="The Broad Institute Genome Sequencing Platform"/>
            <person name="Volkman S.K."/>
            <person name="Neafsey D.E."/>
            <person name="Dash A.P."/>
            <person name="Chitnis C.E."/>
            <person name="Hartl D.L."/>
            <person name="Young S.K."/>
            <person name="Zeng Q."/>
            <person name="Koehrsen M."/>
            <person name="Alvarado L."/>
            <person name="Berlin A."/>
            <person name="Borenstein D."/>
            <person name="Chapman S.B."/>
            <person name="Chen Z."/>
            <person name="Engels R."/>
            <person name="Freedman E."/>
            <person name="Gellesch M."/>
            <person name="Goldberg J."/>
            <person name="Griggs A."/>
            <person name="Gujja S."/>
            <person name="Heilman E.R."/>
            <person name="Heiman D.I."/>
            <person name="Howarth C."/>
            <person name="Jen D."/>
            <person name="Larson L."/>
            <person name="Mehta T."/>
            <person name="Neiman D."/>
            <person name="Park D."/>
            <person name="Pearson M."/>
            <person name="Roberts A."/>
            <person name="Saif S."/>
            <person name="Shea T."/>
            <person name="Shenoy N."/>
            <person name="Sisk P."/>
            <person name="Stolte C."/>
            <person name="Sykes S."/>
            <person name="Walk T."/>
            <person name="White J."/>
            <person name="Yandava C."/>
            <person name="Haas B."/>
            <person name="Henn M.R."/>
            <person name="Nusbaum C."/>
            <person name="Birren B."/>
        </authorList>
    </citation>
    <scope>NUCLEOTIDE SEQUENCE [LARGE SCALE GENOMIC DNA]</scope>
    <source>
        <strain evidence="3">IGH-CR14</strain>
    </source>
</reference>
<protein>
    <submittedName>
        <fullName evidence="2">Rifin</fullName>
    </submittedName>
</protein>
<dbReference type="AlphaFoldDB" id="A0A0L1I4R2"/>
<name>A0A0L1I4R2_PLAFA</name>
<dbReference type="NCBIfam" id="TIGR01477">
    <property type="entry name" value="RIFIN"/>
    <property type="match status" value="1"/>
</dbReference>
<evidence type="ECO:0000256" key="1">
    <source>
        <dbReference type="SAM" id="Phobius"/>
    </source>
</evidence>
<organism evidence="2 3">
    <name type="scientific">Plasmodium falciparum IGH-CR14</name>
    <dbReference type="NCBI Taxonomy" id="580059"/>
    <lineage>
        <taxon>Eukaryota</taxon>
        <taxon>Sar</taxon>
        <taxon>Alveolata</taxon>
        <taxon>Apicomplexa</taxon>
        <taxon>Aconoidasida</taxon>
        <taxon>Haemosporida</taxon>
        <taxon>Plasmodiidae</taxon>
        <taxon>Plasmodium</taxon>
        <taxon>Plasmodium (Laverania)</taxon>
    </lineage>
</organism>
<dbReference type="EMBL" id="GG664974">
    <property type="protein sequence ID" value="KNG74190.1"/>
    <property type="molecule type" value="Genomic_DNA"/>
</dbReference>
<keyword evidence="1" id="KW-0472">Membrane</keyword>
<dbReference type="InterPro" id="IPR006373">
    <property type="entry name" value="VSA_Rifin"/>
</dbReference>
<accession>A0A0L1I4R2</accession>
<dbReference type="OrthoDB" id="379111at2759"/>
<dbReference type="Proteomes" id="UP000054562">
    <property type="component" value="Unassembled WGS sequence"/>
</dbReference>
<dbReference type="Pfam" id="PF02009">
    <property type="entry name" value="RIFIN"/>
    <property type="match status" value="1"/>
</dbReference>
<keyword evidence="1" id="KW-1133">Transmembrane helix</keyword>
<proteinExistence type="predicted"/>
<keyword evidence="1" id="KW-0812">Transmembrane</keyword>
<evidence type="ECO:0000313" key="2">
    <source>
        <dbReference type="EMBL" id="KNG74190.1"/>
    </source>
</evidence>